<accession>A0A3B0S466</accession>
<protein>
    <submittedName>
        <fullName evidence="1">DUF124 domain-containing protein</fullName>
    </submittedName>
</protein>
<dbReference type="SUPFAM" id="SSF51219">
    <property type="entry name" value="TRAP-like"/>
    <property type="match status" value="1"/>
</dbReference>
<dbReference type="InterPro" id="IPR016031">
    <property type="entry name" value="Trp_RNA-bd_attenuator-like_dom"/>
</dbReference>
<dbReference type="InterPro" id="IPR002838">
    <property type="entry name" value="AIM24"/>
</dbReference>
<dbReference type="NCBIfam" id="TIGR00266">
    <property type="entry name" value="TIGR00266 family protein"/>
    <property type="match status" value="1"/>
</dbReference>
<gene>
    <name evidence="1" type="ORF">MNBD_ACTINO01-362</name>
</gene>
<sequence>HLDAGESIQTEGGAMVSMDSGITIETKAKGGILKSLGRSVFGGESFFMNTYRTETGGTIRLAPSLPGDMMVLDIHPETPIKLQSGGYIASTEGVEIDTKWSGSKTFFASEGAIMLGISGRGQLVMASFGALDEWTLGPGETYTVDTGHLVSMTADIGFKVRKVGNWKSTLFSGEGLVVDLTGPGTFTTQSRSQDAFLSWLIPRLPSSNTSSA</sequence>
<dbReference type="EMBL" id="UOEI01000263">
    <property type="protein sequence ID" value="VAV99627.1"/>
    <property type="molecule type" value="Genomic_DNA"/>
</dbReference>
<dbReference type="Gene3D" id="3.60.160.10">
    <property type="entry name" value="Mitochondrial biogenesis AIM24"/>
    <property type="match status" value="1"/>
</dbReference>
<dbReference type="PANTHER" id="PTHR43657">
    <property type="entry name" value="TRYPTOPHAN RNA-BINDING ATTENUATOR PROTEIN-LIKE PROTEIN"/>
    <property type="match status" value="1"/>
</dbReference>
<feature type="non-terminal residue" evidence="1">
    <location>
        <position position="1"/>
    </location>
</feature>
<reference evidence="1" key="1">
    <citation type="submission" date="2018-06" db="EMBL/GenBank/DDBJ databases">
        <authorList>
            <person name="Zhirakovskaya E."/>
        </authorList>
    </citation>
    <scope>NUCLEOTIDE SEQUENCE</scope>
</reference>
<dbReference type="AlphaFoldDB" id="A0A3B0S466"/>
<evidence type="ECO:0000313" key="1">
    <source>
        <dbReference type="EMBL" id="VAV99627.1"/>
    </source>
</evidence>
<dbReference type="PANTHER" id="PTHR43657:SF1">
    <property type="entry name" value="ALTERED INHERITANCE OF MITOCHONDRIA PROTEIN 24, MITOCHONDRIAL"/>
    <property type="match status" value="1"/>
</dbReference>
<name>A0A3B0S466_9ZZZZ</name>
<organism evidence="1">
    <name type="scientific">hydrothermal vent metagenome</name>
    <dbReference type="NCBI Taxonomy" id="652676"/>
    <lineage>
        <taxon>unclassified sequences</taxon>
        <taxon>metagenomes</taxon>
        <taxon>ecological metagenomes</taxon>
    </lineage>
</organism>
<dbReference type="InterPro" id="IPR036983">
    <property type="entry name" value="AIM24_sf"/>
</dbReference>
<proteinExistence type="predicted"/>
<dbReference type="Pfam" id="PF01987">
    <property type="entry name" value="AIM24"/>
    <property type="match status" value="1"/>
</dbReference>